<feature type="compositionally biased region" description="Basic and acidic residues" evidence="6">
    <location>
        <begin position="307"/>
        <end position="333"/>
    </location>
</feature>
<dbReference type="EMBL" id="REGN01003395">
    <property type="protein sequence ID" value="RNA22811.1"/>
    <property type="molecule type" value="Genomic_DNA"/>
</dbReference>
<name>A0A3M7RGZ3_BRAPC</name>
<gene>
    <name evidence="7" type="ORF">BpHYR1_016682</name>
</gene>
<evidence type="ECO:0000313" key="8">
    <source>
        <dbReference type="Proteomes" id="UP000276133"/>
    </source>
</evidence>
<evidence type="ECO:0000256" key="5">
    <source>
        <dbReference type="PIRNR" id="PIRNR017302"/>
    </source>
</evidence>
<evidence type="ECO:0000313" key="7">
    <source>
        <dbReference type="EMBL" id="RNA22811.1"/>
    </source>
</evidence>
<proteinExistence type="inferred from homology"/>
<dbReference type="GO" id="GO:0006364">
    <property type="term" value="P:rRNA processing"/>
    <property type="evidence" value="ECO:0007669"/>
    <property type="project" value="TreeGrafter"/>
</dbReference>
<dbReference type="GO" id="GO:0000027">
    <property type="term" value="P:ribosomal large subunit assembly"/>
    <property type="evidence" value="ECO:0007669"/>
    <property type="project" value="UniProtKB-UniRule"/>
</dbReference>
<dbReference type="GO" id="GO:0008097">
    <property type="term" value="F:5S rRNA binding"/>
    <property type="evidence" value="ECO:0007669"/>
    <property type="project" value="TreeGrafter"/>
</dbReference>
<comment type="subcellular location">
    <subcellularLocation>
        <location evidence="5">Nucleus</location>
        <location evidence="5">Nucleolus</location>
    </subcellularLocation>
    <subcellularLocation>
        <location evidence="5">Nucleus</location>
        <location evidence="5">Nucleoplasm</location>
    </subcellularLocation>
</comment>
<keyword evidence="8" id="KW-1185">Reference proteome</keyword>
<comment type="caution">
    <text evidence="7">The sequence shown here is derived from an EMBL/GenBank/DDBJ whole genome shotgun (WGS) entry which is preliminary data.</text>
</comment>
<dbReference type="STRING" id="10195.A0A3M7RGZ3"/>
<accession>A0A3M7RGZ3</accession>
<evidence type="ECO:0000256" key="4">
    <source>
        <dbReference type="ARBA" id="ARBA00023242"/>
    </source>
</evidence>
<dbReference type="GO" id="GO:0005730">
    <property type="term" value="C:nucleolus"/>
    <property type="evidence" value="ECO:0007669"/>
    <property type="project" value="UniProtKB-SubCell"/>
</dbReference>
<evidence type="ECO:0000256" key="2">
    <source>
        <dbReference type="ARBA" id="ARBA00018339"/>
    </source>
</evidence>
<evidence type="ECO:0000256" key="6">
    <source>
        <dbReference type="SAM" id="MobiDB-lite"/>
    </source>
</evidence>
<dbReference type="PANTHER" id="PTHR14211">
    <property type="entry name" value="GLIOMA SUPPRESSOR CANDIDATE REGION GENE 2"/>
    <property type="match status" value="1"/>
</dbReference>
<feature type="region of interest" description="Disordered" evidence="6">
    <location>
        <begin position="307"/>
        <end position="337"/>
    </location>
</feature>
<evidence type="ECO:0000256" key="1">
    <source>
        <dbReference type="ARBA" id="ARBA00008838"/>
    </source>
</evidence>
<dbReference type="PANTHER" id="PTHR14211:SF7">
    <property type="entry name" value="RIBOSOME BIOGENESIS PROTEIN NOP53"/>
    <property type="match status" value="1"/>
</dbReference>
<dbReference type="InterPro" id="IPR011687">
    <property type="entry name" value="Nop53/GLTSCR2"/>
</dbReference>
<sequence length="477" mass="57183">MLTLNLEDSLKSGVSDQIRKKKQKLVKHKRKNWKKTGIVEVEQGIDDFRQQKNHGGVISEKKDEDLFFIQKEKKTNLIDENEEPAPKKRLSLEEKLENLKCYKNLQPDSLSCPAHIININQRPDKNSKRQQKLKEKQVKLSKNELQNILKSKEIDKENTITLKDIIKKKKKTNKIVSRTKDRKNVIIETKFEQDIWKAKKEPVKNEIEENFLRYTKQLLPKKPENPIQPKSAVPKLEVPHPGASYNPDYDDHQDLLLRAHLIELEKLKKEQKEMRKKTNHIKKMSWDEIEKLWLEEMAIDSLFNQMENREEQNSEETSEKYSVKKEKKNNDTKAKRKRKQLLEKIKLKQKENEKQQRVQQNEIFRLKSIKKEINDEEKTREEQRLKKETEQKHQELFAPKRLGSLKYEEPEIELKLSNEITGNLRTLKPEGNIMMDRYKSLQKRNIIEPRDKAKSQRKYWKKKFDKKNAYEKTYFVK</sequence>
<comment type="function">
    <text evidence="5">May play a role in ribosome biogenesis.</text>
</comment>
<dbReference type="Pfam" id="PF07767">
    <property type="entry name" value="Nop53"/>
    <property type="match status" value="1"/>
</dbReference>
<keyword evidence="4 5" id="KW-0539">Nucleus</keyword>
<dbReference type="GO" id="GO:0005654">
    <property type="term" value="C:nucleoplasm"/>
    <property type="evidence" value="ECO:0007669"/>
    <property type="project" value="UniProtKB-SubCell"/>
</dbReference>
<dbReference type="OrthoDB" id="5072at2759"/>
<comment type="similarity">
    <text evidence="1 5">Belongs to the NOP53 family.</text>
</comment>
<protein>
    <recommendedName>
        <fullName evidence="2 5">Ribosome biogenesis protein NOP53</fullName>
    </recommendedName>
</protein>
<organism evidence="7 8">
    <name type="scientific">Brachionus plicatilis</name>
    <name type="common">Marine rotifer</name>
    <name type="synonym">Brachionus muelleri</name>
    <dbReference type="NCBI Taxonomy" id="10195"/>
    <lineage>
        <taxon>Eukaryota</taxon>
        <taxon>Metazoa</taxon>
        <taxon>Spiralia</taxon>
        <taxon>Gnathifera</taxon>
        <taxon>Rotifera</taxon>
        <taxon>Eurotatoria</taxon>
        <taxon>Monogononta</taxon>
        <taxon>Pseudotrocha</taxon>
        <taxon>Ploima</taxon>
        <taxon>Brachionidae</taxon>
        <taxon>Brachionus</taxon>
    </lineage>
</organism>
<dbReference type="PIRSF" id="PIRSF017302">
    <property type="entry name" value="Gltscr2"/>
    <property type="match status" value="1"/>
</dbReference>
<reference evidence="7 8" key="1">
    <citation type="journal article" date="2018" name="Sci. Rep.">
        <title>Genomic signatures of local adaptation to the degree of environmental predictability in rotifers.</title>
        <authorList>
            <person name="Franch-Gras L."/>
            <person name="Hahn C."/>
            <person name="Garcia-Roger E.M."/>
            <person name="Carmona M.J."/>
            <person name="Serra M."/>
            <person name="Gomez A."/>
        </authorList>
    </citation>
    <scope>NUCLEOTIDE SEQUENCE [LARGE SCALE GENOMIC DNA]</scope>
    <source>
        <strain evidence="7">HYR1</strain>
    </source>
</reference>
<evidence type="ECO:0000256" key="3">
    <source>
        <dbReference type="ARBA" id="ARBA00022517"/>
    </source>
</evidence>
<dbReference type="AlphaFoldDB" id="A0A3M7RGZ3"/>
<dbReference type="Proteomes" id="UP000276133">
    <property type="component" value="Unassembled WGS sequence"/>
</dbReference>
<keyword evidence="3 5" id="KW-0690">Ribosome biogenesis</keyword>